<dbReference type="AlphaFoldDB" id="A0A433QSY0"/>
<evidence type="ECO:0000256" key="3">
    <source>
        <dbReference type="SAM" id="MobiDB-lite"/>
    </source>
</evidence>
<dbReference type="PANTHER" id="PTHR15073">
    <property type="entry name" value="MICROTUBULE-ASSOCIATED PROTEIN"/>
    <property type="match status" value="1"/>
</dbReference>
<feature type="transmembrane region" description="Helical" evidence="4">
    <location>
        <begin position="199"/>
        <end position="219"/>
    </location>
</feature>
<feature type="region of interest" description="Disordered" evidence="3">
    <location>
        <begin position="730"/>
        <end position="788"/>
    </location>
</feature>
<gene>
    <name evidence="5" type="ORF">BC938DRAFT_473909</name>
</gene>
<feature type="compositionally biased region" description="Pro residues" evidence="3">
    <location>
        <begin position="77"/>
        <end position="93"/>
    </location>
</feature>
<keyword evidence="1 2" id="KW-0175">Coiled coil</keyword>
<keyword evidence="6" id="KW-1185">Reference proteome</keyword>
<proteinExistence type="predicted"/>
<sequence>MTEWQTVSQRRPTPQPDLAVAAPTPASPTPSTKKKKQKKKAQEEPSQSQLVADTPVSTASPSAKKQKGAKDNVSSRPQPPMQPEIQQPTPPLKYLPMQLPPRGKENTAPPSDQVQKYGKKPGVKGVGTDASIRPVIAPLARIRTPSFLTCAIDSFDSNQKQQLPTPGAATNEQKNNPVFAQPTNGAETKKLKAKKSGFFPLRSLLWYGLIIYLIYATFWRCPTFTTPILSPDAPTDCKALYRVTHDVLAPVFLPLYKQYLEPYVGDHVDAIRYHYTIYGHPVLMTAAKYAEVYGKPAFQQGQVYLQQGQEVYFQHAHPIIVELHGRVKEQYDVLAKERVDRVVDHVSEHYEAYIGEYVDKTQEVAAKAYATAQEVHVRHVQPAIKKYGPVIQEKIELAKPVVKQGVDTATVYYKEYVDPTARKTAVVVKDVWDNQVVPTWNDKVLPEVKRIHRDHVGPKAREIYGRVFSFVTGNPFNETEIRIQSARREIENIVGREIDAIIEVGRRERAKLDVAIEGVHNSVIADIKDKVEPEGRQVQERATEQIKAITEYVQRVLDDAKKKPHARIVDISKHANAAIKKVEKQTAEAQTVLRGVVERARDEIERVEKEAQSTVRERGLEAIRALRLAKPDIGEDLQPLYDEAKAMLDKVTTETRQAVAAAKERADEVRIAVTSRIEELVTGLDTWLSDASKEVHVIVEGAKAKLEEEGERIKLEEERIAREKEEKIARERAAKEKREREAKELAEKEAKEKAAREAKIKAEKEARETAEKEAREKAEQEATVKEEL</sequence>
<organism evidence="5 6">
    <name type="scientific">Jimgerdemannia flammicorona</name>
    <dbReference type="NCBI Taxonomy" id="994334"/>
    <lineage>
        <taxon>Eukaryota</taxon>
        <taxon>Fungi</taxon>
        <taxon>Fungi incertae sedis</taxon>
        <taxon>Mucoromycota</taxon>
        <taxon>Mucoromycotina</taxon>
        <taxon>Endogonomycetes</taxon>
        <taxon>Endogonales</taxon>
        <taxon>Endogonaceae</taxon>
        <taxon>Jimgerdemannia</taxon>
    </lineage>
</organism>
<feature type="region of interest" description="Disordered" evidence="3">
    <location>
        <begin position="158"/>
        <end position="177"/>
    </location>
</feature>
<evidence type="ECO:0000256" key="2">
    <source>
        <dbReference type="SAM" id="Coils"/>
    </source>
</evidence>
<feature type="coiled-coil region" evidence="2">
    <location>
        <begin position="590"/>
        <end position="617"/>
    </location>
</feature>
<name>A0A433QSY0_9FUNG</name>
<dbReference type="PANTHER" id="PTHR15073:SF1">
    <property type="entry name" value="RETICULOCYTE-BINDING PROTEIN HOMOLOG 2A"/>
    <property type="match status" value="1"/>
</dbReference>
<keyword evidence="4" id="KW-1133">Transmembrane helix</keyword>
<keyword evidence="4" id="KW-0812">Transmembrane</keyword>
<evidence type="ECO:0000313" key="6">
    <source>
        <dbReference type="Proteomes" id="UP000274822"/>
    </source>
</evidence>
<dbReference type="InterPro" id="IPR051483">
    <property type="entry name" value="MAP7_domain-containing"/>
</dbReference>
<evidence type="ECO:0000256" key="4">
    <source>
        <dbReference type="SAM" id="Phobius"/>
    </source>
</evidence>
<dbReference type="Proteomes" id="UP000274822">
    <property type="component" value="Unassembled WGS sequence"/>
</dbReference>
<accession>A0A433QSY0</accession>
<keyword evidence="4" id="KW-0472">Membrane</keyword>
<evidence type="ECO:0000313" key="5">
    <source>
        <dbReference type="EMBL" id="RUS32890.1"/>
    </source>
</evidence>
<protein>
    <submittedName>
        <fullName evidence="5">Uncharacterized protein</fullName>
    </submittedName>
</protein>
<evidence type="ECO:0000256" key="1">
    <source>
        <dbReference type="ARBA" id="ARBA00023054"/>
    </source>
</evidence>
<dbReference type="GO" id="GO:0015630">
    <property type="term" value="C:microtubule cytoskeleton"/>
    <property type="evidence" value="ECO:0007669"/>
    <property type="project" value="TreeGrafter"/>
</dbReference>
<feature type="compositionally biased region" description="Polar residues" evidence="3">
    <location>
        <begin position="1"/>
        <end position="12"/>
    </location>
</feature>
<dbReference type="GO" id="GO:0000226">
    <property type="term" value="P:microtubule cytoskeleton organization"/>
    <property type="evidence" value="ECO:0007669"/>
    <property type="project" value="TreeGrafter"/>
</dbReference>
<comment type="caution">
    <text evidence="5">The sequence shown here is derived from an EMBL/GenBank/DDBJ whole genome shotgun (WGS) entry which is preliminary data.</text>
</comment>
<dbReference type="EMBL" id="RBNJ01001674">
    <property type="protein sequence ID" value="RUS32890.1"/>
    <property type="molecule type" value="Genomic_DNA"/>
</dbReference>
<reference evidence="5 6" key="1">
    <citation type="journal article" date="2018" name="New Phytol.">
        <title>Phylogenomics of Endogonaceae and evolution of mycorrhizas within Mucoromycota.</title>
        <authorList>
            <person name="Chang Y."/>
            <person name="Desiro A."/>
            <person name="Na H."/>
            <person name="Sandor L."/>
            <person name="Lipzen A."/>
            <person name="Clum A."/>
            <person name="Barry K."/>
            <person name="Grigoriev I.V."/>
            <person name="Martin F.M."/>
            <person name="Stajich J.E."/>
            <person name="Smith M.E."/>
            <person name="Bonito G."/>
            <person name="Spatafora J.W."/>
        </authorList>
    </citation>
    <scope>NUCLEOTIDE SEQUENCE [LARGE SCALE GENOMIC DNA]</scope>
    <source>
        <strain evidence="5 6">AD002</strain>
    </source>
</reference>
<feature type="region of interest" description="Disordered" evidence="3">
    <location>
        <begin position="1"/>
        <end position="126"/>
    </location>
</feature>